<keyword evidence="1" id="KW-0802">TPR repeat</keyword>
<dbReference type="InterPro" id="IPR019734">
    <property type="entry name" value="TPR_rpt"/>
</dbReference>
<dbReference type="InterPro" id="IPR011990">
    <property type="entry name" value="TPR-like_helical_dom_sf"/>
</dbReference>
<dbReference type="PROSITE" id="PS50005">
    <property type="entry name" value="TPR"/>
    <property type="match status" value="2"/>
</dbReference>
<dbReference type="OrthoDB" id="242708at2"/>
<dbReference type="SUPFAM" id="SSF48452">
    <property type="entry name" value="TPR-like"/>
    <property type="match status" value="1"/>
</dbReference>
<proteinExistence type="predicted"/>
<evidence type="ECO:0000313" key="2">
    <source>
        <dbReference type="EMBL" id="QDT31340.1"/>
    </source>
</evidence>
<dbReference type="AlphaFoldDB" id="A0A517QI81"/>
<keyword evidence="3" id="KW-1185">Reference proteome</keyword>
<evidence type="ECO:0000256" key="1">
    <source>
        <dbReference type="PROSITE-ProRule" id="PRU00339"/>
    </source>
</evidence>
<gene>
    <name evidence="2" type="ORF">Mal48_05730</name>
</gene>
<dbReference type="Pfam" id="PF13432">
    <property type="entry name" value="TPR_16"/>
    <property type="match status" value="1"/>
</dbReference>
<dbReference type="Gene3D" id="1.25.40.10">
    <property type="entry name" value="Tetratricopeptide repeat domain"/>
    <property type="match status" value="1"/>
</dbReference>
<dbReference type="KEGG" id="tpol:Mal48_05730"/>
<dbReference type="EMBL" id="CP036267">
    <property type="protein sequence ID" value="QDT31340.1"/>
    <property type="molecule type" value="Genomic_DNA"/>
</dbReference>
<dbReference type="SMART" id="SM00028">
    <property type="entry name" value="TPR"/>
    <property type="match status" value="1"/>
</dbReference>
<feature type="repeat" description="TPR" evidence="1">
    <location>
        <begin position="49"/>
        <end position="82"/>
    </location>
</feature>
<accession>A0A517QI81</accession>
<organism evidence="2 3">
    <name type="scientific">Thalassoglobus polymorphus</name>
    <dbReference type="NCBI Taxonomy" id="2527994"/>
    <lineage>
        <taxon>Bacteria</taxon>
        <taxon>Pseudomonadati</taxon>
        <taxon>Planctomycetota</taxon>
        <taxon>Planctomycetia</taxon>
        <taxon>Planctomycetales</taxon>
        <taxon>Planctomycetaceae</taxon>
        <taxon>Thalassoglobus</taxon>
    </lineage>
</organism>
<dbReference type="Proteomes" id="UP000315724">
    <property type="component" value="Chromosome"/>
</dbReference>
<protein>
    <submittedName>
        <fullName evidence="2">Tetratricopeptide repeat protein</fullName>
    </submittedName>
</protein>
<name>A0A517QI81_9PLAN</name>
<feature type="repeat" description="TPR" evidence="1">
    <location>
        <begin position="83"/>
        <end position="116"/>
    </location>
</feature>
<evidence type="ECO:0000313" key="3">
    <source>
        <dbReference type="Proteomes" id="UP000315724"/>
    </source>
</evidence>
<sequence length="467" mass="53347">MDQSPNICLPLALLLIAGTLWLPTLNASESGDPIEAYLLKRLDENPSHADSWRLLGRVYQKRGDIAGAKQAFQKSLDNDPYSAAALFDYGQVIADEEGQQAAFSYFQKVYEIAPESDYAKQLRELGIPEPQQSSEAINAVYEVLTPEEILQTDYQIQRFDESENLERRNRELNPVVQTDDDRFRFFLETGVLYNTNVTLAPISRQLSSIDAKSFQGFLAPEAEWIAYQGEKWRTGPLFRGYFTLNEENFKAFNLSSFQPGAFLERDLEWWGATHIQRFEYTQSHDFFDGEKIGLRHSATASITTILPSLDALYWYVTPSYSTFDAPVANPSQDSLDGFGLTFGMSRFFRTSLTWLPTWSLGPDLEWINTEGDNYRYFGAKVHADATIRLRENLDFIPSGNIGFRAYPDYASGGDRDELAYRLSSRLRYRWSDHISTSLVLNYDRFASGNPNFDAERFETGFVTTLLY</sequence>
<reference evidence="2 3" key="1">
    <citation type="submission" date="2019-02" db="EMBL/GenBank/DDBJ databases">
        <title>Deep-cultivation of Planctomycetes and their phenomic and genomic characterization uncovers novel biology.</title>
        <authorList>
            <person name="Wiegand S."/>
            <person name="Jogler M."/>
            <person name="Boedeker C."/>
            <person name="Pinto D."/>
            <person name="Vollmers J."/>
            <person name="Rivas-Marin E."/>
            <person name="Kohn T."/>
            <person name="Peeters S.H."/>
            <person name="Heuer A."/>
            <person name="Rast P."/>
            <person name="Oberbeckmann S."/>
            <person name="Bunk B."/>
            <person name="Jeske O."/>
            <person name="Meyerdierks A."/>
            <person name="Storesund J.E."/>
            <person name="Kallscheuer N."/>
            <person name="Luecker S."/>
            <person name="Lage O.M."/>
            <person name="Pohl T."/>
            <person name="Merkel B.J."/>
            <person name="Hornburger P."/>
            <person name="Mueller R.-W."/>
            <person name="Bruemmer F."/>
            <person name="Labrenz M."/>
            <person name="Spormann A.M."/>
            <person name="Op den Camp H."/>
            <person name="Overmann J."/>
            <person name="Amann R."/>
            <person name="Jetten M.S.M."/>
            <person name="Mascher T."/>
            <person name="Medema M.H."/>
            <person name="Devos D.P."/>
            <person name="Kaster A.-K."/>
            <person name="Ovreas L."/>
            <person name="Rohde M."/>
            <person name="Galperin M.Y."/>
            <person name="Jogler C."/>
        </authorList>
    </citation>
    <scope>NUCLEOTIDE SEQUENCE [LARGE SCALE GENOMIC DNA]</scope>
    <source>
        <strain evidence="2 3">Mal48</strain>
    </source>
</reference>